<evidence type="ECO:0000259" key="5">
    <source>
        <dbReference type="Pfam" id="PF00501"/>
    </source>
</evidence>
<dbReference type="InterPro" id="IPR020845">
    <property type="entry name" value="AMP-binding_CS"/>
</dbReference>
<reference evidence="6" key="1">
    <citation type="submission" date="2018-10" db="EMBL/GenBank/DDBJ databases">
        <title>Iterative Subtractive Binning of Freshwater Chronoseries Metagenomes Recovers Nearly Complete Genomes from over Four Hundred Novel Species.</title>
        <authorList>
            <person name="Rodriguez-R L.M."/>
            <person name="Tsementzi D."/>
            <person name="Luo C."/>
            <person name="Konstantinidis K.T."/>
        </authorList>
    </citation>
    <scope>NUCLEOTIDE SEQUENCE</scope>
    <source>
        <strain evidence="6">WB8_2A_004</strain>
    </source>
</reference>
<dbReference type="InterPro" id="IPR045851">
    <property type="entry name" value="AMP-bd_C_sf"/>
</dbReference>
<organism evidence="6 7">
    <name type="scientific">Candidatus Fonsibacter lacus</name>
    <dbReference type="NCBI Taxonomy" id="2576439"/>
    <lineage>
        <taxon>Bacteria</taxon>
        <taxon>Pseudomonadati</taxon>
        <taxon>Pseudomonadota</taxon>
        <taxon>Alphaproteobacteria</taxon>
        <taxon>Candidatus Pelagibacterales</taxon>
        <taxon>Candidatus Pelagibacterales incertae sedis</taxon>
        <taxon>Candidatus Fonsibacter</taxon>
    </lineage>
</organism>
<dbReference type="PANTHER" id="PTHR42921:SF1">
    <property type="entry name" value="ACETOACETYL-COA SYNTHETASE"/>
    <property type="match status" value="1"/>
</dbReference>
<dbReference type="PANTHER" id="PTHR42921">
    <property type="entry name" value="ACETOACETYL-COA SYNTHETASE"/>
    <property type="match status" value="1"/>
</dbReference>
<protein>
    <submittedName>
        <fullName evidence="6">Acetoacetate--CoA ligase</fullName>
        <ecNumber evidence="6">6.2.1.16</ecNumber>
    </submittedName>
</protein>
<evidence type="ECO:0000256" key="3">
    <source>
        <dbReference type="ARBA" id="ARBA00022741"/>
    </source>
</evidence>
<dbReference type="Gene3D" id="3.30.300.30">
    <property type="match status" value="1"/>
</dbReference>
<dbReference type="Pfam" id="PF00501">
    <property type="entry name" value="AMP-binding"/>
    <property type="match status" value="1"/>
</dbReference>
<dbReference type="AlphaFoldDB" id="A0A966HPR6"/>
<dbReference type="NCBIfam" id="TIGR01217">
    <property type="entry name" value="ac_ac_CoA_syn"/>
    <property type="match status" value="1"/>
</dbReference>
<dbReference type="GO" id="GO:0005524">
    <property type="term" value="F:ATP binding"/>
    <property type="evidence" value="ECO:0007669"/>
    <property type="project" value="UniProtKB-KW"/>
</dbReference>
<keyword evidence="4" id="KW-0067">ATP-binding</keyword>
<feature type="non-terminal residue" evidence="6">
    <location>
        <position position="1"/>
    </location>
</feature>
<evidence type="ECO:0000313" key="6">
    <source>
        <dbReference type="EMBL" id="NCU53056.1"/>
    </source>
</evidence>
<proteinExistence type="inferred from homology"/>
<dbReference type="EC" id="6.2.1.16" evidence="6"/>
<dbReference type="EMBL" id="RGOB01000037">
    <property type="protein sequence ID" value="NCU53056.1"/>
    <property type="molecule type" value="Genomic_DNA"/>
</dbReference>
<dbReference type="PROSITE" id="PS00455">
    <property type="entry name" value="AMP_BINDING"/>
    <property type="match status" value="1"/>
</dbReference>
<keyword evidence="3" id="KW-0547">Nucleotide-binding</keyword>
<gene>
    <name evidence="6" type="ORF">EBX74_01955</name>
</gene>
<dbReference type="InterPro" id="IPR005914">
    <property type="entry name" value="Acac_CoA_synth"/>
</dbReference>
<evidence type="ECO:0000256" key="1">
    <source>
        <dbReference type="ARBA" id="ARBA00006432"/>
    </source>
</evidence>
<dbReference type="InterPro" id="IPR000873">
    <property type="entry name" value="AMP-dep_synth/lig_dom"/>
</dbReference>
<comment type="caution">
    <text evidence="6">The sequence shown here is derived from an EMBL/GenBank/DDBJ whole genome shotgun (WGS) entry which is preliminary data.</text>
</comment>
<dbReference type="SUPFAM" id="SSF56801">
    <property type="entry name" value="Acetyl-CoA synthetase-like"/>
    <property type="match status" value="1"/>
</dbReference>
<evidence type="ECO:0000256" key="2">
    <source>
        <dbReference type="ARBA" id="ARBA00022598"/>
    </source>
</evidence>
<dbReference type="Gene3D" id="3.40.50.12780">
    <property type="entry name" value="N-terminal domain of ligase-like"/>
    <property type="match status" value="1"/>
</dbReference>
<dbReference type="GO" id="GO:0030729">
    <property type="term" value="F:acetoacetate-CoA ligase activity"/>
    <property type="evidence" value="ECO:0007669"/>
    <property type="project" value="UniProtKB-EC"/>
</dbReference>
<dbReference type="GO" id="GO:0006629">
    <property type="term" value="P:lipid metabolic process"/>
    <property type="evidence" value="ECO:0007669"/>
    <property type="project" value="InterPro"/>
</dbReference>
<name>A0A966HPR6_9PROT</name>
<accession>A0A966HPR6</accession>
<comment type="similarity">
    <text evidence="1">Belongs to the ATP-dependent AMP-binding enzyme family.</text>
</comment>
<keyword evidence="2 6" id="KW-0436">Ligase</keyword>
<evidence type="ECO:0000313" key="7">
    <source>
        <dbReference type="Proteomes" id="UP000747791"/>
    </source>
</evidence>
<dbReference type="Proteomes" id="UP000747791">
    <property type="component" value="Unassembled WGS sequence"/>
</dbReference>
<sequence length="388" mass="43955">FDQPIYILYSSGTTGYPKCIVHGAGNALIEQMKELILHCDVKENDRLFYFTSTGWMMWNWLIAGLACKASIYLYDGFPFFKNTDCLIKYCEDHQFTLFGVAAKYIDQLKKENFDASKYNLKSLKTITSTGSPLVKESFIYIYNKIKKDVHLGSISGGTDVVGVINICNPFSNIYAGEIQSPSLGIDVDVFDDNGNSTRIGQKGELVIKKPFPSMPVMFWNDKHEYKILNAYFKKFKNIWHHGDYIQKTKNGGYIIYGRSDATLKPGGVRIGTSEIYRQVESLDEISESIVIGQNYKDDIRIILFIKLSKGCLLSTELIDKIKNKIKTNCSPRHIPSKIIACPDIPRTKSNKIVEIAVTKIINGDKIDNLEALANPQALEFFRQLKIDD</sequence>
<evidence type="ECO:0000256" key="4">
    <source>
        <dbReference type="ARBA" id="ARBA00022840"/>
    </source>
</evidence>
<feature type="domain" description="AMP-dependent synthetase/ligase" evidence="5">
    <location>
        <begin position="2"/>
        <end position="210"/>
    </location>
</feature>
<dbReference type="InterPro" id="IPR042099">
    <property type="entry name" value="ANL_N_sf"/>
</dbReference>